<protein>
    <submittedName>
        <fullName evidence="2">Uncharacterized protein</fullName>
    </submittedName>
</protein>
<name>A0A9P4Q5Z5_9PEZI</name>
<feature type="region of interest" description="Disordered" evidence="1">
    <location>
        <begin position="440"/>
        <end position="479"/>
    </location>
</feature>
<evidence type="ECO:0000256" key="1">
    <source>
        <dbReference type="SAM" id="MobiDB-lite"/>
    </source>
</evidence>
<feature type="compositionally biased region" description="Polar residues" evidence="1">
    <location>
        <begin position="125"/>
        <end position="144"/>
    </location>
</feature>
<dbReference type="Proteomes" id="UP000799441">
    <property type="component" value="Unassembled WGS sequence"/>
</dbReference>
<organism evidence="2 3">
    <name type="scientific">Polychaeton citri CBS 116435</name>
    <dbReference type="NCBI Taxonomy" id="1314669"/>
    <lineage>
        <taxon>Eukaryota</taxon>
        <taxon>Fungi</taxon>
        <taxon>Dikarya</taxon>
        <taxon>Ascomycota</taxon>
        <taxon>Pezizomycotina</taxon>
        <taxon>Dothideomycetes</taxon>
        <taxon>Dothideomycetidae</taxon>
        <taxon>Capnodiales</taxon>
        <taxon>Capnodiaceae</taxon>
        <taxon>Polychaeton</taxon>
    </lineage>
</organism>
<accession>A0A9P4Q5Z5</accession>
<dbReference type="OrthoDB" id="3650769at2759"/>
<reference evidence="2" key="1">
    <citation type="journal article" date="2020" name="Stud. Mycol.">
        <title>101 Dothideomycetes genomes: a test case for predicting lifestyles and emergence of pathogens.</title>
        <authorList>
            <person name="Haridas S."/>
            <person name="Albert R."/>
            <person name="Binder M."/>
            <person name="Bloem J."/>
            <person name="Labutti K."/>
            <person name="Salamov A."/>
            <person name="Andreopoulos B."/>
            <person name="Baker S."/>
            <person name="Barry K."/>
            <person name="Bills G."/>
            <person name="Bluhm B."/>
            <person name="Cannon C."/>
            <person name="Castanera R."/>
            <person name="Culley D."/>
            <person name="Daum C."/>
            <person name="Ezra D."/>
            <person name="Gonzalez J."/>
            <person name="Henrissat B."/>
            <person name="Kuo A."/>
            <person name="Liang C."/>
            <person name="Lipzen A."/>
            <person name="Lutzoni F."/>
            <person name="Magnuson J."/>
            <person name="Mondo S."/>
            <person name="Nolan M."/>
            <person name="Ohm R."/>
            <person name="Pangilinan J."/>
            <person name="Park H.-J."/>
            <person name="Ramirez L."/>
            <person name="Alfaro M."/>
            <person name="Sun H."/>
            <person name="Tritt A."/>
            <person name="Yoshinaga Y."/>
            <person name="Zwiers L.-H."/>
            <person name="Turgeon B."/>
            <person name="Goodwin S."/>
            <person name="Spatafora J."/>
            <person name="Crous P."/>
            <person name="Grigoriev I."/>
        </authorList>
    </citation>
    <scope>NUCLEOTIDE SEQUENCE</scope>
    <source>
        <strain evidence="2">CBS 116435</strain>
    </source>
</reference>
<feature type="region of interest" description="Disordered" evidence="1">
    <location>
        <begin position="124"/>
        <end position="146"/>
    </location>
</feature>
<dbReference type="AlphaFoldDB" id="A0A9P4Q5Z5"/>
<evidence type="ECO:0000313" key="2">
    <source>
        <dbReference type="EMBL" id="KAF2719061.1"/>
    </source>
</evidence>
<sequence length="479" mass="52748">MLAPQEMEGRRDNYFDEFLVVPDTEEATAQGDVDTLFLRQLGTASRQNMLSQNTFSNPVNNQEVNQEGVWSEQIARFTSSGSAAQHEDHSLAPPGSVMNTDDWEPEAAFQLDMRHVHQNDMDQAVPQQRQPATNTVSSVSQRTQPEARDTIHVDPMSITAQGNAGYPQSNMAAFRGSTPTVDRGTDSASNESLVIQSALSLPSSDLSMEDASTSTTNPGARSRKYRGKPPGFRSFRYNDIKWLDPDQPQAQSTASTEGDVLLEPVVFSNEYATVDEAHAALARSGPSQRRRFKVENDDIQTALNNFNELCVRLFAAIQAKGEDAPEGWGERNADYYRQNQDKALSSIQGMLRTPAQRKEAEARVMVTVEEIVLTNRDGIPYRVLAMLNVGRGFRPECALTTTQRASVVIDAVKKNKLVAKDIISGHDIGELVRSPQAYTERKVTNVRNNASRSKPGSKAYGRNSRNGDDSGSMATEPSS</sequence>
<keyword evidence="3" id="KW-1185">Reference proteome</keyword>
<proteinExistence type="predicted"/>
<feature type="compositionally biased region" description="Polar residues" evidence="1">
    <location>
        <begin position="200"/>
        <end position="219"/>
    </location>
</feature>
<evidence type="ECO:0000313" key="3">
    <source>
        <dbReference type="Proteomes" id="UP000799441"/>
    </source>
</evidence>
<comment type="caution">
    <text evidence="2">The sequence shown here is derived from an EMBL/GenBank/DDBJ whole genome shotgun (WGS) entry which is preliminary data.</text>
</comment>
<feature type="region of interest" description="Disordered" evidence="1">
    <location>
        <begin position="200"/>
        <end position="230"/>
    </location>
</feature>
<gene>
    <name evidence="2" type="ORF">K431DRAFT_296361</name>
</gene>
<feature type="compositionally biased region" description="Polar residues" evidence="1">
    <location>
        <begin position="445"/>
        <end position="454"/>
    </location>
</feature>
<dbReference type="EMBL" id="MU003816">
    <property type="protein sequence ID" value="KAF2719061.1"/>
    <property type="molecule type" value="Genomic_DNA"/>
</dbReference>